<keyword evidence="6" id="KW-0539">Nucleus</keyword>
<evidence type="ECO:0000256" key="6">
    <source>
        <dbReference type="ARBA" id="ARBA00023242"/>
    </source>
</evidence>
<keyword evidence="3" id="KW-0805">Transcription regulation</keyword>
<keyword evidence="2" id="KW-0677">Repeat</keyword>
<dbReference type="InterPro" id="IPR017930">
    <property type="entry name" value="Myb_dom"/>
</dbReference>
<dbReference type="SMART" id="SM00717">
    <property type="entry name" value="SANT"/>
    <property type="match status" value="2"/>
</dbReference>
<feature type="domain" description="Myb-like" evidence="7">
    <location>
        <begin position="104"/>
        <end position="154"/>
    </location>
</feature>
<organism evidence="9 10">
    <name type="scientific">Camellia sinensis var. sinensis</name>
    <name type="common">China tea</name>
    <dbReference type="NCBI Taxonomy" id="542762"/>
    <lineage>
        <taxon>Eukaryota</taxon>
        <taxon>Viridiplantae</taxon>
        <taxon>Streptophyta</taxon>
        <taxon>Embryophyta</taxon>
        <taxon>Tracheophyta</taxon>
        <taxon>Spermatophyta</taxon>
        <taxon>Magnoliopsida</taxon>
        <taxon>eudicotyledons</taxon>
        <taxon>Gunneridae</taxon>
        <taxon>Pentapetalae</taxon>
        <taxon>asterids</taxon>
        <taxon>Ericales</taxon>
        <taxon>Theaceae</taxon>
        <taxon>Camellia</taxon>
    </lineage>
</organism>
<dbReference type="PROSITE" id="PS51294">
    <property type="entry name" value="HTH_MYB"/>
    <property type="match status" value="2"/>
</dbReference>
<dbReference type="SUPFAM" id="SSF46689">
    <property type="entry name" value="Homeodomain-like"/>
    <property type="match status" value="1"/>
</dbReference>
<evidence type="ECO:0000256" key="1">
    <source>
        <dbReference type="ARBA" id="ARBA00004123"/>
    </source>
</evidence>
<accession>A0A4S4D2W9</accession>
<comment type="caution">
    <text evidence="9">The sequence shown here is derived from an EMBL/GenBank/DDBJ whole genome shotgun (WGS) entry which is preliminary data.</text>
</comment>
<dbReference type="PROSITE" id="PS50090">
    <property type="entry name" value="MYB_LIKE"/>
    <property type="match status" value="2"/>
</dbReference>
<dbReference type="Proteomes" id="UP000306102">
    <property type="component" value="Unassembled WGS sequence"/>
</dbReference>
<dbReference type="EMBL" id="SDRB02012806">
    <property type="protein sequence ID" value="THF96629.1"/>
    <property type="molecule type" value="Genomic_DNA"/>
</dbReference>
<evidence type="ECO:0000256" key="3">
    <source>
        <dbReference type="ARBA" id="ARBA00023015"/>
    </source>
</evidence>
<sequence>MEFPQSSVFHLLLPSNIFVLSSLAPCSFLYKKASPLEFLATIVGYSVAMEDEKLRKGPWYEEEDERLTAIVAVMGERRWDSVATVSGLRRSGKSCRMRWMNYLRPNLKHGRLSAEEERIILQLHKQWGNKWSKIARRLPGRTDNEIKNYWRSHLRKNAQVREQGNYDQSITNNAKQDVLVPKFDNGDCTSVKENILRTTDDHSDVFELSNYGIASSPYEVRISDWMSSWSDEQSEVNRHHGECQSLDSGFCCYSVWNSKDHSDNGLWDSSDFLWDTD</sequence>
<dbReference type="STRING" id="542762.A0A4S4D2W9"/>
<protein>
    <submittedName>
        <fullName evidence="9">Uncharacterized protein</fullName>
    </submittedName>
</protein>
<dbReference type="InterPro" id="IPR044676">
    <property type="entry name" value="EOBI/EOBII-like_plant"/>
</dbReference>
<reference evidence="9 10" key="1">
    <citation type="journal article" date="2018" name="Proc. Natl. Acad. Sci. U.S.A.">
        <title>Draft genome sequence of Camellia sinensis var. sinensis provides insights into the evolution of the tea genome and tea quality.</title>
        <authorList>
            <person name="Wei C."/>
            <person name="Yang H."/>
            <person name="Wang S."/>
            <person name="Zhao J."/>
            <person name="Liu C."/>
            <person name="Gao L."/>
            <person name="Xia E."/>
            <person name="Lu Y."/>
            <person name="Tai Y."/>
            <person name="She G."/>
            <person name="Sun J."/>
            <person name="Cao H."/>
            <person name="Tong W."/>
            <person name="Gao Q."/>
            <person name="Li Y."/>
            <person name="Deng W."/>
            <person name="Jiang X."/>
            <person name="Wang W."/>
            <person name="Chen Q."/>
            <person name="Zhang S."/>
            <person name="Li H."/>
            <person name="Wu J."/>
            <person name="Wang P."/>
            <person name="Li P."/>
            <person name="Shi C."/>
            <person name="Zheng F."/>
            <person name="Jian J."/>
            <person name="Huang B."/>
            <person name="Shan D."/>
            <person name="Shi M."/>
            <person name="Fang C."/>
            <person name="Yue Y."/>
            <person name="Li F."/>
            <person name="Li D."/>
            <person name="Wei S."/>
            <person name="Han B."/>
            <person name="Jiang C."/>
            <person name="Yin Y."/>
            <person name="Xia T."/>
            <person name="Zhang Z."/>
            <person name="Bennetzen J.L."/>
            <person name="Zhao S."/>
            <person name="Wan X."/>
        </authorList>
    </citation>
    <scope>NUCLEOTIDE SEQUENCE [LARGE SCALE GENOMIC DNA]</scope>
    <source>
        <strain evidence="10">cv. Shuchazao</strain>
        <tissue evidence="9">Leaf</tissue>
    </source>
</reference>
<keyword evidence="5" id="KW-0804">Transcription</keyword>
<comment type="subcellular location">
    <subcellularLocation>
        <location evidence="1">Nucleus</location>
    </subcellularLocation>
</comment>
<dbReference type="GO" id="GO:0043565">
    <property type="term" value="F:sequence-specific DNA binding"/>
    <property type="evidence" value="ECO:0007669"/>
    <property type="project" value="InterPro"/>
</dbReference>
<keyword evidence="10" id="KW-1185">Reference proteome</keyword>
<dbReference type="GO" id="GO:0005634">
    <property type="term" value="C:nucleus"/>
    <property type="evidence" value="ECO:0007669"/>
    <property type="project" value="UniProtKB-SubCell"/>
</dbReference>
<evidence type="ECO:0000256" key="5">
    <source>
        <dbReference type="ARBA" id="ARBA00023163"/>
    </source>
</evidence>
<evidence type="ECO:0000313" key="9">
    <source>
        <dbReference type="EMBL" id="THF96629.1"/>
    </source>
</evidence>
<dbReference type="GO" id="GO:0003700">
    <property type="term" value="F:DNA-binding transcription factor activity"/>
    <property type="evidence" value="ECO:0007669"/>
    <property type="project" value="InterPro"/>
</dbReference>
<dbReference type="Pfam" id="PF00249">
    <property type="entry name" value="Myb_DNA-binding"/>
    <property type="match status" value="2"/>
</dbReference>
<dbReference type="PANTHER" id="PTHR45675">
    <property type="entry name" value="MYB TRANSCRIPTION FACTOR-RELATED-RELATED"/>
    <property type="match status" value="1"/>
</dbReference>
<evidence type="ECO:0000256" key="4">
    <source>
        <dbReference type="ARBA" id="ARBA00023125"/>
    </source>
</evidence>
<name>A0A4S4D2W9_CAMSN</name>
<evidence type="ECO:0000259" key="8">
    <source>
        <dbReference type="PROSITE" id="PS51294"/>
    </source>
</evidence>
<gene>
    <name evidence="9" type="ORF">TEA_028400</name>
</gene>
<proteinExistence type="predicted"/>
<feature type="domain" description="HTH myb-type" evidence="8">
    <location>
        <begin position="51"/>
        <end position="103"/>
    </location>
</feature>
<evidence type="ECO:0000313" key="10">
    <source>
        <dbReference type="Proteomes" id="UP000306102"/>
    </source>
</evidence>
<keyword evidence="4" id="KW-0238">DNA-binding</keyword>
<dbReference type="InterPro" id="IPR009057">
    <property type="entry name" value="Homeodomain-like_sf"/>
</dbReference>
<evidence type="ECO:0000256" key="2">
    <source>
        <dbReference type="ARBA" id="ARBA00022737"/>
    </source>
</evidence>
<dbReference type="CDD" id="cd00167">
    <property type="entry name" value="SANT"/>
    <property type="match status" value="2"/>
</dbReference>
<feature type="domain" description="HTH myb-type" evidence="8">
    <location>
        <begin position="104"/>
        <end position="158"/>
    </location>
</feature>
<dbReference type="Gene3D" id="1.10.10.60">
    <property type="entry name" value="Homeodomain-like"/>
    <property type="match status" value="2"/>
</dbReference>
<dbReference type="PANTHER" id="PTHR45675:SF8">
    <property type="entry name" value="TRANSCRIPTION FACTOR MYB27"/>
    <property type="match status" value="1"/>
</dbReference>
<dbReference type="InterPro" id="IPR001005">
    <property type="entry name" value="SANT/Myb"/>
</dbReference>
<dbReference type="FunFam" id="1.10.10.60:FF:000011">
    <property type="entry name" value="Myb transcription factor"/>
    <property type="match status" value="1"/>
</dbReference>
<evidence type="ECO:0000259" key="7">
    <source>
        <dbReference type="PROSITE" id="PS50090"/>
    </source>
</evidence>
<feature type="domain" description="Myb-like" evidence="7">
    <location>
        <begin position="51"/>
        <end position="103"/>
    </location>
</feature>
<dbReference type="AlphaFoldDB" id="A0A4S4D2W9"/>